<dbReference type="InterPro" id="IPR050951">
    <property type="entry name" value="Retrovirus_Pol_polyprotein"/>
</dbReference>
<feature type="domain" description="Integrase catalytic" evidence="7">
    <location>
        <begin position="536"/>
        <end position="609"/>
    </location>
</feature>
<dbReference type="PANTHER" id="PTHR37984:SF5">
    <property type="entry name" value="PROTEIN NYNRIN-LIKE"/>
    <property type="match status" value="1"/>
</dbReference>
<keyword evidence="2" id="KW-0548">Nucleotidyltransferase</keyword>
<keyword evidence="4" id="KW-0255">Endonuclease</keyword>
<protein>
    <submittedName>
        <fullName evidence="9">Uncharacterized protein LOC107465138</fullName>
    </submittedName>
</protein>
<dbReference type="Gene3D" id="3.30.420.10">
    <property type="entry name" value="Ribonuclease H-like superfamily/Ribonuclease H"/>
    <property type="match status" value="1"/>
</dbReference>
<reference evidence="9" key="2">
    <citation type="submission" date="2025-08" db="UniProtKB">
        <authorList>
            <consortium name="RefSeq"/>
        </authorList>
    </citation>
    <scope>IDENTIFICATION</scope>
    <source>
        <tissue evidence="9">Whole plant</tissue>
    </source>
</reference>
<evidence type="ECO:0000256" key="3">
    <source>
        <dbReference type="ARBA" id="ARBA00022722"/>
    </source>
</evidence>
<evidence type="ECO:0000256" key="2">
    <source>
        <dbReference type="ARBA" id="ARBA00022695"/>
    </source>
</evidence>
<keyword evidence="8" id="KW-1185">Reference proteome</keyword>
<keyword evidence="6" id="KW-0695">RNA-directed DNA polymerase</keyword>
<dbReference type="GO" id="GO:0015074">
    <property type="term" value="P:DNA integration"/>
    <property type="evidence" value="ECO:0007669"/>
    <property type="project" value="InterPro"/>
</dbReference>
<evidence type="ECO:0000256" key="4">
    <source>
        <dbReference type="ARBA" id="ARBA00022759"/>
    </source>
</evidence>
<dbReference type="SUPFAM" id="SSF56672">
    <property type="entry name" value="DNA/RNA polymerases"/>
    <property type="match status" value="1"/>
</dbReference>
<dbReference type="FunFam" id="3.10.20.370:FF:000001">
    <property type="entry name" value="Retrovirus-related Pol polyprotein from transposon 17.6-like protein"/>
    <property type="match status" value="1"/>
</dbReference>
<proteinExistence type="predicted"/>
<dbReference type="FunFam" id="3.30.70.270:FF:000020">
    <property type="entry name" value="Transposon Tf2-6 polyprotein-like Protein"/>
    <property type="match status" value="1"/>
</dbReference>
<dbReference type="RefSeq" id="XP_015939616.1">
    <property type="nucleotide sequence ID" value="XM_016084130.1"/>
</dbReference>
<dbReference type="GO" id="GO:0003964">
    <property type="term" value="F:RNA-directed DNA polymerase activity"/>
    <property type="evidence" value="ECO:0007669"/>
    <property type="project" value="UniProtKB-KW"/>
</dbReference>
<dbReference type="InterPro" id="IPR036397">
    <property type="entry name" value="RNaseH_sf"/>
</dbReference>
<gene>
    <name evidence="9" type="primary">LOC107465138</name>
</gene>
<evidence type="ECO:0000256" key="6">
    <source>
        <dbReference type="ARBA" id="ARBA00022918"/>
    </source>
</evidence>
<dbReference type="Gene3D" id="3.30.70.270">
    <property type="match status" value="1"/>
</dbReference>
<dbReference type="PANTHER" id="PTHR37984">
    <property type="entry name" value="PROTEIN CBG26694"/>
    <property type="match status" value="1"/>
</dbReference>
<dbReference type="Pfam" id="PF17917">
    <property type="entry name" value="RT_RNaseH"/>
    <property type="match status" value="1"/>
</dbReference>
<dbReference type="CDD" id="cd01647">
    <property type="entry name" value="RT_LTR"/>
    <property type="match status" value="1"/>
</dbReference>
<dbReference type="InterPro" id="IPR043128">
    <property type="entry name" value="Rev_trsase/Diguanyl_cyclase"/>
</dbReference>
<evidence type="ECO:0000313" key="8">
    <source>
        <dbReference type="Proteomes" id="UP000515211"/>
    </source>
</evidence>
<dbReference type="SUPFAM" id="SSF53098">
    <property type="entry name" value="Ribonuclease H-like"/>
    <property type="match status" value="1"/>
</dbReference>
<evidence type="ECO:0000313" key="9">
    <source>
        <dbReference type="RefSeq" id="XP_015939616.1"/>
    </source>
</evidence>
<evidence type="ECO:0000256" key="1">
    <source>
        <dbReference type="ARBA" id="ARBA00022679"/>
    </source>
</evidence>
<dbReference type="GO" id="GO:0016787">
    <property type="term" value="F:hydrolase activity"/>
    <property type="evidence" value="ECO:0007669"/>
    <property type="project" value="UniProtKB-KW"/>
</dbReference>
<dbReference type="InterPro" id="IPR001584">
    <property type="entry name" value="Integrase_cat-core"/>
</dbReference>
<dbReference type="InterPro" id="IPR043502">
    <property type="entry name" value="DNA/RNA_pol_sf"/>
</dbReference>
<sequence>MKHPPEEHSVLRCDVIDEVVAKVREEDHNKLCYHIVEETDDQEGEHEKVAENELCKLDEKEPQLEAKSELKPLPSHLKYAFLEDNQKFLVIIASELSSEEEEKLLDILRKYKKAIGWSLADIVGIDPRKCMHRIFLQEGARPVRQPQRRLNPTILDVLKKEVTRLLDAGIIYPISDSKWVSPVQVVPKKSGITTVKKDDGEVVTKRMLDRLASKSHYCFLGGFTGYFQIHIAPEDQEKTTFTCPFGTFAYKRMPFGLCNGLATFQRQGIVLGHVVSHEEIFVDPAKVDVITTLPYPSSVREVRSFLGHAEFYRRFIKDFSKIALPLSRLLQKDVDFEFDSECVKAFEELRRVLTMAPIVRGPNWMLPFEIMCNASNHAIGAALAQRDGKLPYVIAYSFKTLDAAQSNYTTTEKELLAIVHALDKFRSYFLGSKIVVYTDHAALKYLLTKNESKPRLIRWILLLQEFDIEIRDRSGSQNMVADHLSHLENLEFDPFPINDSFPLDSLHAVSDSFPWFAPMANYLCQKSGNTSQRDEMPQQPMLLCEIFDVWGIDFMGPFSNSSGYLYILLAVDYVSKWVEVIPTRFNDANTIISFIRNNIVCCYGSPRAIAGVARKLQLEELECLRNEAYENARIYKEKTKAFHDHHIWKKDFQEVDEVLLYNSRLRFMPGKLRSRWEGPFKVKEIKPYGVVELFDPKSEATFKVNGHRVKKYHGYKLPKELEVFLLQDAPREGEA</sequence>
<keyword evidence="1" id="KW-0808">Transferase</keyword>
<keyword evidence="3" id="KW-0540">Nuclease</keyword>
<dbReference type="GO" id="GO:0003676">
    <property type="term" value="F:nucleic acid binding"/>
    <property type="evidence" value="ECO:0007669"/>
    <property type="project" value="InterPro"/>
</dbReference>
<dbReference type="GO" id="GO:0004519">
    <property type="term" value="F:endonuclease activity"/>
    <property type="evidence" value="ECO:0007669"/>
    <property type="project" value="UniProtKB-KW"/>
</dbReference>
<organism evidence="8 9">
    <name type="scientific">Arachis duranensis</name>
    <name type="common">Wild peanut</name>
    <dbReference type="NCBI Taxonomy" id="130453"/>
    <lineage>
        <taxon>Eukaryota</taxon>
        <taxon>Viridiplantae</taxon>
        <taxon>Streptophyta</taxon>
        <taxon>Embryophyta</taxon>
        <taxon>Tracheophyta</taxon>
        <taxon>Spermatophyta</taxon>
        <taxon>Magnoliopsida</taxon>
        <taxon>eudicotyledons</taxon>
        <taxon>Gunneridae</taxon>
        <taxon>Pentapetalae</taxon>
        <taxon>rosids</taxon>
        <taxon>fabids</taxon>
        <taxon>Fabales</taxon>
        <taxon>Fabaceae</taxon>
        <taxon>Papilionoideae</taxon>
        <taxon>50 kb inversion clade</taxon>
        <taxon>dalbergioids sensu lato</taxon>
        <taxon>Dalbergieae</taxon>
        <taxon>Pterocarpus clade</taxon>
        <taxon>Arachis</taxon>
    </lineage>
</organism>
<accession>A0A6P4C1C0</accession>
<dbReference type="InterPro" id="IPR012337">
    <property type="entry name" value="RNaseH-like_sf"/>
</dbReference>
<dbReference type="PROSITE" id="PS50994">
    <property type="entry name" value="INTEGRASE"/>
    <property type="match status" value="1"/>
</dbReference>
<dbReference type="KEGG" id="adu:107465138"/>
<keyword evidence="5" id="KW-0378">Hydrolase</keyword>
<evidence type="ECO:0000259" key="7">
    <source>
        <dbReference type="PROSITE" id="PS50994"/>
    </source>
</evidence>
<dbReference type="Proteomes" id="UP000515211">
    <property type="component" value="Chromosome 9"/>
</dbReference>
<dbReference type="Gene3D" id="3.10.10.10">
    <property type="entry name" value="HIV Type 1 Reverse Transcriptase, subunit A, domain 1"/>
    <property type="match status" value="1"/>
</dbReference>
<dbReference type="AlphaFoldDB" id="A0A6P4C1C0"/>
<name>A0A6P4C1C0_ARADU</name>
<evidence type="ECO:0000256" key="5">
    <source>
        <dbReference type="ARBA" id="ARBA00022801"/>
    </source>
</evidence>
<dbReference type="InterPro" id="IPR041373">
    <property type="entry name" value="RT_RNaseH"/>
</dbReference>
<reference evidence="8" key="1">
    <citation type="journal article" date="2016" name="Nat. Genet.">
        <title>The genome sequences of Arachis duranensis and Arachis ipaensis, the diploid ancestors of cultivated peanut.</title>
        <authorList>
            <person name="Bertioli D.J."/>
            <person name="Cannon S.B."/>
            <person name="Froenicke L."/>
            <person name="Huang G."/>
            <person name="Farmer A.D."/>
            <person name="Cannon E.K."/>
            <person name="Liu X."/>
            <person name="Gao D."/>
            <person name="Clevenger J."/>
            <person name="Dash S."/>
            <person name="Ren L."/>
            <person name="Moretzsohn M.C."/>
            <person name="Shirasawa K."/>
            <person name="Huang W."/>
            <person name="Vidigal B."/>
            <person name="Abernathy B."/>
            <person name="Chu Y."/>
            <person name="Niederhuth C.E."/>
            <person name="Umale P."/>
            <person name="Araujo A.C."/>
            <person name="Kozik A."/>
            <person name="Kim K.D."/>
            <person name="Burow M.D."/>
            <person name="Varshney R.K."/>
            <person name="Wang X."/>
            <person name="Zhang X."/>
            <person name="Barkley N."/>
            <person name="Guimaraes P.M."/>
            <person name="Isobe S."/>
            <person name="Guo B."/>
            <person name="Liao B."/>
            <person name="Stalker H.T."/>
            <person name="Schmitz R.J."/>
            <person name="Scheffler B.E."/>
            <person name="Leal-Bertioli S.C."/>
            <person name="Xun X."/>
            <person name="Jackson S.A."/>
            <person name="Michelmore R."/>
            <person name="Ozias-Akins P."/>
        </authorList>
    </citation>
    <scope>NUCLEOTIDE SEQUENCE [LARGE SCALE GENOMIC DNA]</scope>
    <source>
        <strain evidence="8">cv. V14167</strain>
    </source>
</reference>
<dbReference type="GeneID" id="107465138"/>
<dbReference type="CDD" id="cd09274">
    <property type="entry name" value="RNase_HI_RT_Ty3"/>
    <property type="match status" value="1"/>
</dbReference>